<dbReference type="PRINTS" id="PR00071">
    <property type="entry name" value="HMGCOARDTASE"/>
</dbReference>
<dbReference type="PROSITE" id="PS50065">
    <property type="entry name" value="HMG_COA_REDUCTASE_4"/>
    <property type="match status" value="1"/>
</dbReference>
<gene>
    <name evidence="4" type="primary">mvaA</name>
    <name evidence="4" type="ORF">JF74_05990</name>
</gene>
<dbReference type="GO" id="GO:0140643">
    <property type="term" value="F:hydroxymethylglutaryl-CoA reductase (NADH) activity"/>
    <property type="evidence" value="ECO:0007669"/>
    <property type="project" value="UniProtKB-EC"/>
</dbReference>
<dbReference type="NCBIfam" id="TIGR00532">
    <property type="entry name" value="HMG_CoA_R_NAD"/>
    <property type="match status" value="1"/>
</dbReference>
<dbReference type="EMBL" id="JXLI01000009">
    <property type="protein sequence ID" value="KJY57072.1"/>
    <property type="molecule type" value="Genomic_DNA"/>
</dbReference>
<dbReference type="OrthoDB" id="9764892at2"/>
<dbReference type="RefSeq" id="WP_046324561.1">
    <property type="nucleotide sequence ID" value="NZ_JBHTMT010000003.1"/>
</dbReference>
<comment type="similarity">
    <text evidence="1 3">Belongs to the HMG-CoA reductase family.</text>
</comment>
<comment type="caution">
    <text evidence="4">The sequence shown here is derived from an EMBL/GenBank/DDBJ whole genome shotgun (WGS) entry which is preliminary data.</text>
</comment>
<dbReference type="STRING" id="1218507.JF74_05990"/>
<dbReference type="InterPro" id="IPR023074">
    <property type="entry name" value="HMG_CoA_Rdtase_cat_sf"/>
</dbReference>
<accession>A0A0F4LE13</accession>
<dbReference type="UniPathway" id="UPA00257">
    <property type="reaction ID" value="UER00367"/>
</dbReference>
<dbReference type="GO" id="GO:0015936">
    <property type="term" value="P:coenzyme A metabolic process"/>
    <property type="evidence" value="ECO:0007669"/>
    <property type="project" value="InterPro"/>
</dbReference>
<keyword evidence="3" id="KW-0520">NAD</keyword>
<dbReference type="Pfam" id="PF00368">
    <property type="entry name" value="HMG-CoA_red"/>
    <property type="match status" value="1"/>
</dbReference>
<name>A0A0F4LE13_9LACO</name>
<dbReference type="InterPro" id="IPR023076">
    <property type="entry name" value="HMG_CoA_Rdtase_CS"/>
</dbReference>
<dbReference type="PROSITE" id="PS01192">
    <property type="entry name" value="HMG_COA_REDUCTASE_3"/>
    <property type="match status" value="1"/>
</dbReference>
<evidence type="ECO:0000313" key="4">
    <source>
        <dbReference type="EMBL" id="KJY57072.1"/>
    </source>
</evidence>
<dbReference type="InterPro" id="IPR009023">
    <property type="entry name" value="HMG_CoA_Rdtase_NAD(P)-bd_sf"/>
</dbReference>
<proteinExistence type="inferred from homology"/>
<dbReference type="Gene3D" id="1.10.8.660">
    <property type="match status" value="1"/>
</dbReference>
<comment type="catalytic activity">
    <reaction evidence="3">
        <text>(R)-mevalonate + 2 NAD(+) + CoA = (3S)-3-hydroxy-3-methylglutaryl-CoA + 2 NADH + 2 H(+)</text>
        <dbReference type="Rhea" id="RHEA:14833"/>
        <dbReference type="ChEBI" id="CHEBI:15378"/>
        <dbReference type="ChEBI" id="CHEBI:36464"/>
        <dbReference type="ChEBI" id="CHEBI:43074"/>
        <dbReference type="ChEBI" id="CHEBI:57287"/>
        <dbReference type="ChEBI" id="CHEBI:57540"/>
        <dbReference type="ChEBI" id="CHEBI:57945"/>
        <dbReference type="EC" id="1.1.1.88"/>
    </reaction>
</comment>
<dbReference type="Proteomes" id="UP000033531">
    <property type="component" value="Unassembled WGS sequence"/>
</dbReference>
<evidence type="ECO:0000256" key="2">
    <source>
        <dbReference type="ARBA" id="ARBA00023002"/>
    </source>
</evidence>
<dbReference type="InterPro" id="IPR009029">
    <property type="entry name" value="HMG_CoA_Rdtase_sub-bd_dom_sf"/>
</dbReference>
<comment type="pathway">
    <text evidence="3">Metabolic intermediate metabolism; (R)-mevalonate degradation; (S)-3-hydroxy-3-methylglutaryl-CoA from (R)-mevalonate: step 1/1.</text>
</comment>
<dbReference type="InterPro" id="IPR004553">
    <property type="entry name" value="HMG_CoA_Rdtase_bac-typ"/>
</dbReference>
<dbReference type="AlphaFoldDB" id="A0A0F4LE13"/>
<protein>
    <recommendedName>
        <fullName evidence="3">3-hydroxy-3-methylglutaryl coenzyme A reductase</fullName>
        <shortName evidence="3">HMG-CoA reductase</shortName>
        <ecNumber evidence="3">1.1.1.88</ecNumber>
    </recommendedName>
</protein>
<evidence type="ECO:0000256" key="1">
    <source>
        <dbReference type="ARBA" id="ARBA00007661"/>
    </source>
</evidence>
<keyword evidence="2 3" id="KW-0560">Oxidoreductase</keyword>
<reference evidence="4 5" key="1">
    <citation type="submission" date="2015-01" db="EMBL/GenBank/DDBJ databases">
        <title>Comparative genomics of the lactic acid bacteria isolated from the honey bee gut.</title>
        <authorList>
            <person name="Ellegaard K.M."/>
            <person name="Tamarit D."/>
            <person name="Javelind E."/>
            <person name="Olofsson T."/>
            <person name="Andersson S.G."/>
            <person name="Vasquez A."/>
        </authorList>
    </citation>
    <scope>NUCLEOTIDE SEQUENCE [LARGE SCALE GENOMIC DNA]</scope>
    <source>
        <strain evidence="4 5">Hma8</strain>
    </source>
</reference>
<dbReference type="SUPFAM" id="SSF55035">
    <property type="entry name" value="NAD-binding domain of HMG-CoA reductase"/>
    <property type="match status" value="1"/>
</dbReference>
<dbReference type="Gene3D" id="3.90.770.10">
    <property type="entry name" value="3-hydroxy-3-methylglutaryl-coenzyme A Reductase, Chain A, domain 2"/>
    <property type="match status" value="2"/>
</dbReference>
<evidence type="ECO:0000313" key="5">
    <source>
        <dbReference type="Proteomes" id="UP000033531"/>
    </source>
</evidence>
<sequence length="408" mass="44213">MKFYELTPAKRRALLHQRGIKLDEIDEQVLRELDLLSENVIGQLRLPVGLVQNVLVNGHKYQVPLSTEEPSVVAAANHGAKIVTEAGGFTAVSQRNGIWGQIVLQAAADFKIAKLQAFFPELIKQANIAYASLVRHGGGVKTITAEQEKDLVFLKVLVDPAESMGANRVNSILEYMAEQLAVFSGIKQKLFAILSNYPSQITKVEAEIPVEVIGGIATAQKIALLSRIGQTDPMRAVTNNKGIMNGVEAVLLASGNDTRAVEAACSVWAAKSGSYTSLSEWFVQDKKLLGRLSLPLPLGVVGGSIKSRKDVTQNYRILGEKITSQELANIIAAIGLANNLAALLAIATSGIQKGHMKLQARNIVANLKATTSEKKKVLQMLIKSNLYSQTAAQEFLKEIRKENNASRN</sequence>
<dbReference type="PATRIC" id="fig|1218507.3.peg.767"/>
<dbReference type="InterPro" id="IPR002202">
    <property type="entry name" value="HMG_CoA_Rdtase"/>
</dbReference>
<organism evidence="4 5">
    <name type="scientific">Lactobacillus melliventris</name>
    <dbReference type="NCBI Taxonomy" id="1218507"/>
    <lineage>
        <taxon>Bacteria</taxon>
        <taxon>Bacillati</taxon>
        <taxon>Bacillota</taxon>
        <taxon>Bacilli</taxon>
        <taxon>Lactobacillales</taxon>
        <taxon>Lactobacillaceae</taxon>
        <taxon>Lactobacillus</taxon>
    </lineage>
</organism>
<evidence type="ECO:0000256" key="3">
    <source>
        <dbReference type="RuleBase" id="RU361219"/>
    </source>
</evidence>
<dbReference type="HOGENOM" id="CLU_033422_0_0_9"/>
<dbReference type="SUPFAM" id="SSF56542">
    <property type="entry name" value="Substrate-binding domain of HMG-CoA reductase"/>
    <property type="match status" value="1"/>
</dbReference>
<dbReference type="GO" id="GO:0004420">
    <property type="term" value="F:hydroxymethylglutaryl-CoA reductase (NADPH) activity"/>
    <property type="evidence" value="ECO:0007669"/>
    <property type="project" value="InterPro"/>
</dbReference>
<dbReference type="PANTHER" id="PTHR10572:SF24">
    <property type="entry name" value="3-HYDROXY-3-METHYLGLUTARYL-COENZYME A REDUCTASE"/>
    <property type="match status" value="1"/>
</dbReference>
<dbReference type="PANTHER" id="PTHR10572">
    <property type="entry name" value="3-HYDROXY-3-METHYLGLUTARYL-COENZYME A REDUCTASE"/>
    <property type="match status" value="1"/>
</dbReference>
<dbReference type="EC" id="1.1.1.88" evidence="3"/>